<dbReference type="OrthoDB" id="354189at2"/>
<dbReference type="Proteomes" id="UP000190395">
    <property type="component" value="Unassembled WGS sequence"/>
</dbReference>
<dbReference type="InterPro" id="IPR011639">
    <property type="entry name" value="MethylTrfase_TaqI-like_dom"/>
</dbReference>
<dbReference type="EC" id="2.1.1.72" evidence="1"/>
<name>A0A1T4KLD5_9SPIR</name>
<evidence type="ECO:0000259" key="6">
    <source>
        <dbReference type="Pfam" id="PF07669"/>
    </source>
</evidence>
<dbReference type="EMBL" id="FUXC01000001">
    <property type="protein sequence ID" value="SJZ43216.1"/>
    <property type="molecule type" value="Genomic_DNA"/>
</dbReference>
<reference evidence="7 8" key="1">
    <citation type="submission" date="2017-02" db="EMBL/GenBank/DDBJ databases">
        <authorList>
            <person name="Peterson S.W."/>
        </authorList>
    </citation>
    <scope>NUCLEOTIDE SEQUENCE [LARGE SCALE GENOMIC DNA]</scope>
    <source>
        <strain evidence="7 8">ATCC BAA-909</strain>
    </source>
</reference>
<evidence type="ECO:0000256" key="1">
    <source>
        <dbReference type="ARBA" id="ARBA00011900"/>
    </source>
</evidence>
<dbReference type="InterPro" id="IPR029063">
    <property type="entry name" value="SAM-dependent_MTases_sf"/>
</dbReference>
<dbReference type="PANTHER" id="PTHR33841">
    <property type="entry name" value="DNA METHYLTRANSFERASE YEEA-RELATED"/>
    <property type="match status" value="1"/>
</dbReference>
<evidence type="ECO:0000313" key="8">
    <source>
        <dbReference type="Proteomes" id="UP000190395"/>
    </source>
</evidence>
<keyword evidence="4" id="KW-0949">S-adenosyl-L-methionine</keyword>
<feature type="domain" description="Type II methyltransferase M.TaqI-like" evidence="6">
    <location>
        <begin position="573"/>
        <end position="806"/>
    </location>
</feature>
<evidence type="ECO:0000256" key="4">
    <source>
        <dbReference type="ARBA" id="ARBA00022691"/>
    </source>
</evidence>
<dbReference type="RefSeq" id="WP_078929960.1">
    <property type="nucleotide sequence ID" value="NZ_FUXC01000001.1"/>
</dbReference>
<evidence type="ECO:0000313" key="7">
    <source>
        <dbReference type="EMBL" id="SJZ43216.1"/>
    </source>
</evidence>
<dbReference type="GO" id="GO:0032259">
    <property type="term" value="P:methylation"/>
    <property type="evidence" value="ECO:0007669"/>
    <property type="project" value="UniProtKB-KW"/>
</dbReference>
<organism evidence="7 8">
    <name type="scientific">Treponema berlinense</name>
    <dbReference type="NCBI Taxonomy" id="225004"/>
    <lineage>
        <taxon>Bacteria</taxon>
        <taxon>Pseudomonadati</taxon>
        <taxon>Spirochaetota</taxon>
        <taxon>Spirochaetia</taxon>
        <taxon>Spirochaetales</taxon>
        <taxon>Treponemataceae</taxon>
        <taxon>Treponema</taxon>
    </lineage>
</organism>
<dbReference type="Gene3D" id="3.40.50.150">
    <property type="entry name" value="Vaccinia Virus protein VP39"/>
    <property type="match status" value="1"/>
</dbReference>
<evidence type="ECO:0000256" key="2">
    <source>
        <dbReference type="ARBA" id="ARBA00022603"/>
    </source>
</evidence>
<dbReference type="InterPro" id="IPR050953">
    <property type="entry name" value="N4_N6_ade-DNA_methylase"/>
</dbReference>
<protein>
    <recommendedName>
        <fullName evidence="1">site-specific DNA-methyltransferase (adenine-specific)</fullName>
        <ecNumber evidence="1">2.1.1.72</ecNumber>
    </recommendedName>
</protein>
<sequence length="1444" mass="163791">MKNNQNEYTTLSLVGSLFSADMLSLMAQGQSSHQSAEDYKLLPGLRFSDEISRSFNIARAFYNEYKKNRNESSAFDTTKKFIEDFFTKALNYDSFITSSPKTIKDRKYSVKQYAAKDVPIIIAPYTFSLDEADGRFSVEGVTSRKKSAFSLAQLFLNASNECTWAMATNGLELRLLRDSDSLVRPSYLSFDIESILSDSRYPDFVALWYLIHSSRVDVWEAWRQEGITNGTRVREGLRDGVTNALLHLGAGFLQTEGEGNNALLNALKDGKRADGVTYTQMDFYKALLREVYRFLFLSTIEERDLLFAHSTDEAQLTPELRKAHKIYREGYSIHRLAEKSRRIPANDKYTDIWHGVQVVFKALQQGNEKLDLSPLGGLFRADQCPLLDSCNIDNEHFLKAIRCLRWCYIDSKLTFTDYRNMGTEEFGSVYESLLELVPRVDLDSRSFSFVGIGDENGIDEEGSTTGNARKTSGSYYTNADLVNSLIKSALEPGLMGKIERAEQVAQKRNEEMDYEKTILSFSVVDPACGSGHFLLAAARRIAEVLVEKRLEKMEDAVPSQDLYRKALRDVITNCIYGVDLNDMAVELTRTALWLEGYESGKPLEFLSHHIKCGNSLVGVYDLNVLNNGIPDAAYTALSGDEKEECSKLVKTNKESRKSKFQGDLFSKDLATSSGELASIMWRISGTANDTIEDQEKKRELYEALLQNKDYLKNKIACDLYTAAFFATKTEANHAKVPLSEDIFDVQKENAENPMRAGIREEAVRLSNLYKFFHWKIEFPEIFQRGTGFDCVLGNPPWDRVKLQEKEFFASRAPLIAEAKNKAVRDKLILALKDSDLSFERELYESFITALHSAESTSTFVHANDKTFADCRYKLTGTGDVNMYALFAELIYTMMDAFGTAGFIVPSGIATDDGTKAYFGKIATSGLLKSLYDFENREGLFPTVDSRFKFSLITLAPKDGMSDFAFFLHNLNELEDSRRHFTMTPEDFDLINPNTHTCPVFRSEEDAKLAKKIYKKAGVFVNETDEENGNPWGVSFQRMYDMSNDSGLFISPDDPRVSEGNLKVLPLYEAKLMHQFDHRWNTFVNGEPKDVTVEQKEDTNFTVTPQYYVPYAETVLRTTTLDLKIVQALRELIQIENGELKIENGKTEKKLRELIREKAGMSDDLFSETEKLESGESNIENKELKILNSQLSTLNSKELGAAVFEVAEKLCPKYLMGFRGICRATDIRTVLASALPLSGVGNSAPVMVFSKSVKATLKACLLSNMNSLPFDFVARFKVGGINFNFFIVNQLPVLQPTEYSEAALSFIVPRVMALTYTATDMTEWARALWNDSSLKVRLKMLQLNNKENEGITDEKFVDREFSESFLPPYIFDDANRAVLRAELDAYYARLYGLTRTELQYILDPHSVMGEDYPSETFRVLKESEIAKYGEYRTQRLVLEAWDRME</sequence>
<dbReference type="GeneID" id="303366491"/>
<comment type="catalytic activity">
    <reaction evidence="5">
        <text>a 2'-deoxyadenosine in DNA + S-adenosyl-L-methionine = an N(6)-methyl-2'-deoxyadenosine in DNA + S-adenosyl-L-homocysteine + H(+)</text>
        <dbReference type="Rhea" id="RHEA:15197"/>
        <dbReference type="Rhea" id="RHEA-COMP:12418"/>
        <dbReference type="Rhea" id="RHEA-COMP:12419"/>
        <dbReference type="ChEBI" id="CHEBI:15378"/>
        <dbReference type="ChEBI" id="CHEBI:57856"/>
        <dbReference type="ChEBI" id="CHEBI:59789"/>
        <dbReference type="ChEBI" id="CHEBI:90615"/>
        <dbReference type="ChEBI" id="CHEBI:90616"/>
        <dbReference type="EC" id="2.1.1.72"/>
    </reaction>
</comment>
<dbReference type="GO" id="GO:0009007">
    <property type="term" value="F:site-specific DNA-methyltransferase (adenine-specific) activity"/>
    <property type="evidence" value="ECO:0007669"/>
    <property type="project" value="UniProtKB-EC"/>
</dbReference>
<dbReference type="STRING" id="225004.SAMN02745152_00210"/>
<dbReference type="SUPFAM" id="SSF53335">
    <property type="entry name" value="S-adenosyl-L-methionine-dependent methyltransferases"/>
    <property type="match status" value="1"/>
</dbReference>
<evidence type="ECO:0000256" key="3">
    <source>
        <dbReference type="ARBA" id="ARBA00022679"/>
    </source>
</evidence>
<keyword evidence="2" id="KW-0489">Methyltransferase</keyword>
<keyword evidence="8" id="KW-1185">Reference proteome</keyword>
<dbReference type="PANTHER" id="PTHR33841:SF1">
    <property type="entry name" value="DNA METHYLTRANSFERASE A"/>
    <property type="match status" value="1"/>
</dbReference>
<proteinExistence type="predicted"/>
<dbReference type="GO" id="GO:0006304">
    <property type="term" value="P:DNA modification"/>
    <property type="evidence" value="ECO:0007669"/>
    <property type="project" value="InterPro"/>
</dbReference>
<evidence type="ECO:0000256" key="5">
    <source>
        <dbReference type="ARBA" id="ARBA00047942"/>
    </source>
</evidence>
<dbReference type="Pfam" id="PF07669">
    <property type="entry name" value="Eco57I"/>
    <property type="match status" value="1"/>
</dbReference>
<keyword evidence="3" id="KW-0808">Transferase</keyword>
<accession>A0A1T4KLD5</accession>
<gene>
    <name evidence="7" type="ORF">SAMN02745152_00210</name>
</gene>
<dbReference type="PRINTS" id="PR00507">
    <property type="entry name" value="N12N6MTFRASE"/>
</dbReference>